<dbReference type="Proteomes" id="UP000085678">
    <property type="component" value="Unplaced"/>
</dbReference>
<dbReference type="GO" id="GO:0006886">
    <property type="term" value="P:intracellular protein transport"/>
    <property type="evidence" value="ECO:0007669"/>
    <property type="project" value="InterPro"/>
</dbReference>
<dbReference type="PANTHER" id="PTHR13768">
    <property type="entry name" value="SOLUBLE NSF ATTACHMENT PROTEIN SNAP"/>
    <property type="match status" value="1"/>
</dbReference>
<keyword evidence="4" id="KW-0931">ER-Golgi transport</keyword>
<keyword evidence="10" id="KW-1185">Reference proteome</keyword>
<evidence type="ECO:0000313" key="11">
    <source>
        <dbReference type="RefSeq" id="XP_023932772.1"/>
    </source>
</evidence>
<feature type="compositionally biased region" description="Acidic residues" evidence="9">
    <location>
        <begin position="332"/>
        <end position="347"/>
    </location>
</feature>
<comment type="similarity">
    <text evidence="2">Belongs to the SNAP family.</text>
</comment>
<evidence type="ECO:0000256" key="1">
    <source>
        <dbReference type="ARBA" id="ARBA00004170"/>
    </source>
</evidence>
<reference evidence="11" key="1">
    <citation type="submission" date="2025-08" db="UniProtKB">
        <authorList>
            <consortium name="RefSeq"/>
        </authorList>
    </citation>
    <scope>IDENTIFICATION</scope>
    <source>
        <tissue evidence="11">Gonads</tissue>
    </source>
</reference>
<dbReference type="STRING" id="7574.A0A2R2MRZ6"/>
<sequence>MTPFLPTGSGSVIKVKVRMAHKEKKIAEALDHIKAAEKYLKTSFFKWKPDYDSAANEYLKAGVCYRNAKELEKARDIYVKAAEVQLEMKALFHAAKAYEQAGLISKDMNRLEEAANLMERAGDIFRENGVPDTASLTLEKAAKMIEASKPDRAIMLYMKACDVVENEDRPKQAAEVIKKAAGLLVRCERLVGLLSIDLFEEASKVLQREIDLNSEVENYPTIYKAVLNLVLVHLHKEDYVAADKSYKGAFNYPGFVESEEASAVEQLLDAYDQGDNDTLRAVCNLPLFKYQDNQFAKLARDLAIPGEQRRKPEAVSGADAGSGSSDAPQGVAEEDEDEEDEYAGGLL</sequence>
<evidence type="ECO:0000256" key="8">
    <source>
        <dbReference type="ARBA" id="ARBA00042485"/>
    </source>
</evidence>
<name>A0A2R2MRZ6_LINAN</name>
<dbReference type="InterPro" id="IPR011990">
    <property type="entry name" value="TPR-like_helical_dom_sf"/>
</dbReference>
<dbReference type="GeneID" id="106154092"/>
<feature type="region of interest" description="Disordered" evidence="9">
    <location>
        <begin position="307"/>
        <end position="347"/>
    </location>
</feature>
<dbReference type="GO" id="GO:0031201">
    <property type="term" value="C:SNARE complex"/>
    <property type="evidence" value="ECO:0007669"/>
    <property type="project" value="TreeGrafter"/>
</dbReference>
<evidence type="ECO:0000256" key="2">
    <source>
        <dbReference type="ARBA" id="ARBA00010050"/>
    </source>
</evidence>
<dbReference type="Gene3D" id="1.25.40.10">
    <property type="entry name" value="Tetratricopeptide repeat domain"/>
    <property type="match status" value="1"/>
</dbReference>
<gene>
    <name evidence="11" type="primary">LOC106154092</name>
</gene>
<evidence type="ECO:0000256" key="3">
    <source>
        <dbReference type="ARBA" id="ARBA00022448"/>
    </source>
</evidence>
<keyword evidence="5" id="KW-0653">Protein transport</keyword>
<evidence type="ECO:0000256" key="4">
    <source>
        <dbReference type="ARBA" id="ARBA00022892"/>
    </source>
</evidence>
<dbReference type="KEGG" id="lak:106154092"/>
<dbReference type="OrthoDB" id="26569at2759"/>
<evidence type="ECO:0000256" key="7">
    <source>
        <dbReference type="ARBA" id="ARBA00040047"/>
    </source>
</evidence>
<accession>A0A2R2MRZ6</accession>
<proteinExistence type="inferred from homology"/>
<evidence type="ECO:0000256" key="6">
    <source>
        <dbReference type="ARBA" id="ARBA00023136"/>
    </source>
</evidence>
<evidence type="ECO:0000256" key="5">
    <source>
        <dbReference type="ARBA" id="ARBA00022927"/>
    </source>
</evidence>
<dbReference type="AlphaFoldDB" id="A0A2R2MRZ6"/>
<dbReference type="FunCoup" id="A0A2R2MRZ6">
    <property type="interactions" value="2060"/>
</dbReference>
<dbReference type="PANTHER" id="PTHR13768:SF2">
    <property type="entry name" value="GAMMA-SOLUBLE NSF ATTACHMENT PROTEIN"/>
    <property type="match status" value="1"/>
</dbReference>
<dbReference type="InParanoid" id="A0A2R2MRZ6"/>
<dbReference type="InterPro" id="IPR000744">
    <property type="entry name" value="NSF_attach"/>
</dbReference>
<dbReference type="Pfam" id="PF14938">
    <property type="entry name" value="SNAP"/>
    <property type="match status" value="1"/>
</dbReference>
<dbReference type="GO" id="GO:0019905">
    <property type="term" value="F:syntaxin binding"/>
    <property type="evidence" value="ECO:0007669"/>
    <property type="project" value="TreeGrafter"/>
</dbReference>
<dbReference type="SUPFAM" id="SSF48452">
    <property type="entry name" value="TPR-like"/>
    <property type="match status" value="1"/>
</dbReference>
<evidence type="ECO:0000256" key="9">
    <source>
        <dbReference type="SAM" id="MobiDB-lite"/>
    </source>
</evidence>
<evidence type="ECO:0000313" key="10">
    <source>
        <dbReference type="Proteomes" id="UP000085678"/>
    </source>
</evidence>
<dbReference type="GO" id="GO:0005483">
    <property type="term" value="F:soluble NSF attachment protein activity"/>
    <property type="evidence" value="ECO:0007669"/>
    <property type="project" value="TreeGrafter"/>
</dbReference>
<comment type="subcellular location">
    <subcellularLocation>
        <location evidence="1">Membrane</location>
        <topology evidence="1">Peripheral membrane protein</topology>
    </subcellularLocation>
</comment>
<feature type="compositionally biased region" description="Low complexity" evidence="9">
    <location>
        <begin position="316"/>
        <end position="327"/>
    </location>
</feature>
<keyword evidence="6" id="KW-0472">Membrane</keyword>
<dbReference type="GO" id="GO:0016192">
    <property type="term" value="P:vesicle-mediated transport"/>
    <property type="evidence" value="ECO:0007669"/>
    <property type="project" value="UniProtKB-KW"/>
</dbReference>
<organism evidence="10 11">
    <name type="scientific">Lingula anatina</name>
    <name type="common">Brachiopod</name>
    <name type="synonym">Lingula unguis</name>
    <dbReference type="NCBI Taxonomy" id="7574"/>
    <lineage>
        <taxon>Eukaryota</taxon>
        <taxon>Metazoa</taxon>
        <taxon>Spiralia</taxon>
        <taxon>Lophotrochozoa</taxon>
        <taxon>Brachiopoda</taxon>
        <taxon>Linguliformea</taxon>
        <taxon>Lingulata</taxon>
        <taxon>Lingulida</taxon>
        <taxon>Linguloidea</taxon>
        <taxon>Lingulidae</taxon>
        <taxon>Lingula</taxon>
    </lineage>
</organism>
<protein>
    <recommendedName>
        <fullName evidence="7">Gamma-soluble NSF attachment protein</fullName>
    </recommendedName>
    <alternativeName>
        <fullName evidence="8">N-ethylmaleimide-sensitive factor attachment protein gamma</fullName>
    </alternativeName>
</protein>
<keyword evidence="3" id="KW-0813">Transport</keyword>
<dbReference type="GO" id="GO:0005774">
    <property type="term" value="C:vacuolar membrane"/>
    <property type="evidence" value="ECO:0007669"/>
    <property type="project" value="TreeGrafter"/>
</dbReference>
<dbReference type="RefSeq" id="XP_023932772.1">
    <property type="nucleotide sequence ID" value="XM_024077004.1"/>
</dbReference>